<proteinExistence type="predicted"/>
<dbReference type="EMBL" id="CP001739">
    <property type="protein sequence ID" value="ACZ08759.1"/>
    <property type="molecule type" value="Genomic_DNA"/>
</dbReference>
<evidence type="ECO:0000313" key="2">
    <source>
        <dbReference type="Proteomes" id="UP000000845"/>
    </source>
</evidence>
<protein>
    <recommendedName>
        <fullName evidence="3">Uroporphyrin-III C-methyltransferase</fullName>
    </recommendedName>
</protein>
<sequence length="122" mass="14465">MNSIICERVYDSEIKAGYRILADRLWPRGVKKTDLQYDVWFKDITPTPEIRKEFGHKEENFDIFKVRYLNELNTNPKSGEFIQLVSDKLKKENVILLYAAKDTVYNHAVILKEWLEEKLNGK</sequence>
<keyword evidence="2" id="KW-1185">Reference proteome</keyword>
<dbReference type="KEGG" id="str:Sterm_1902"/>
<evidence type="ECO:0008006" key="3">
    <source>
        <dbReference type="Google" id="ProtNLM"/>
    </source>
</evidence>
<reference evidence="2" key="1">
    <citation type="submission" date="2009-09" db="EMBL/GenBank/DDBJ databases">
        <title>The complete chromosome of Sebaldella termitidis ATCC 33386.</title>
        <authorList>
            <consortium name="US DOE Joint Genome Institute (JGI-PGF)"/>
            <person name="Lucas S."/>
            <person name="Copeland A."/>
            <person name="Lapidus A."/>
            <person name="Glavina del Rio T."/>
            <person name="Dalin E."/>
            <person name="Tice H."/>
            <person name="Bruce D."/>
            <person name="Goodwin L."/>
            <person name="Pitluck S."/>
            <person name="Kyrpides N."/>
            <person name="Mavromatis K."/>
            <person name="Ivanova N."/>
            <person name="Mikhailova N."/>
            <person name="Sims D."/>
            <person name="Meincke L."/>
            <person name="Brettin T."/>
            <person name="Detter J.C."/>
            <person name="Han C."/>
            <person name="Larimer F."/>
            <person name="Land M."/>
            <person name="Hauser L."/>
            <person name="Markowitz V."/>
            <person name="Cheng J.F."/>
            <person name="Hugenholtz P."/>
            <person name="Woyke T."/>
            <person name="Wu D."/>
            <person name="Eisen J.A."/>
        </authorList>
    </citation>
    <scope>NUCLEOTIDE SEQUENCE [LARGE SCALE GENOMIC DNA]</scope>
    <source>
        <strain evidence="2">ATCC 33386 / NCTC 11300</strain>
    </source>
</reference>
<reference evidence="1 2" key="2">
    <citation type="journal article" date="2010" name="Stand. Genomic Sci.">
        <title>Complete genome sequence of Sebaldella termitidis type strain (NCTC 11300).</title>
        <authorList>
            <person name="Harmon-Smith M."/>
            <person name="Celia L."/>
            <person name="Chertkov O."/>
            <person name="Lapidus A."/>
            <person name="Copeland A."/>
            <person name="Glavina Del Rio T."/>
            <person name="Nolan M."/>
            <person name="Lucas S."/>
            <person name="Tice H."/>
            <person name="Cheng J.F."/>
            <person name="Han C."/>
            <person name="Detter J.C."/>
            <person name="Bruce D."/>
            <person name="Goodwin L."/>
            <person name="Pitluck S."/>
            <person name="Pati A."/>
            <person name="Liolios K."/>
            <person name="Ivanova N."/>
            <person name="Mavromatis K."/>
            <person name="Mikhailova N."/>
            <person name="Chen A."/>
            <person name="Palaniappan K."/>
            <person name="Land M."/>
            <person name="Hauser L."/>
            <person name="Chang Y.J."/>
            <person name="Jeffries C.D."/>
            <person name="Brettin T."/>
            <person name="Goker M."/>
            <person name="Beck B."/>
            <person name="Bristow J."/>
            <person name="Eisen J.A."/>
            <person name="Markowitz V."/>
            <person name="Hugenholtz P."/>
            <person name="Kyrpides N.C."/>
            <person name="Klenk H.P."/>
            <person name="Chen F."/>
        </authorList>
    </citation>
    <scope>NUCLEOTIDE SEQUENCE [LARGE SCALE GENOMIC DNA]</scope>
    <source>
        <strain evidence="2">ATCC 33386 / NCTC 11300</strain>
    </source>
</reference>
<dbReference type="AlphaFoldDB" id="D1AJ71"/>
<dbReference type="PANTHER" id="PTHR36849">
    <property type="entry name" value="CYTOPLASMIC PROTEIN-RELATED"/>
    <property type="match status" value="1"/>
</dbReference>
<accession>D1AJ71</accession>
<evidence type="ECO:0000313" key="1">
    <source>
        <dbReference type="EMBL" id="ACZ08759.1"/>
    </source>
</evidence>
<dbReference type="InterPro" id="IPR052552">
    <property type="entry name" value="YeaO-like"/>
</dbReference>
<organism evidence="1 2">
    <name type="scientific">Sebaldella termitidis (strain ATCC 33386 / NCTC 11300)</name>
    <dbReference type="NCBI Taxonomy" id="526218"/>
    <lineage>
        <taxon>Bacteria</taxon>
        <taxon>Fusobacteriati</taxon>
        <taxon>Fusobacteriota</taxon>
        <taxon>Fusobacteriia</taxon>
        <taxon>Fusobacteriales</taxon>
        <taxon>Leptotrichiaceae</taxon>
        <taxon>Sebaldella</taxon>
    </lineage>
</organism>
<name>D1AJ71_SEBTE</name>
<dbReference type="PANTHER" id="PTHR36849:SF1">
    <property type="entry name" value="CYTOPLASMIC PROTEIN"/>
    <property type="match status" value="1"/>
</dbReference>
<dbReference type="Pfam" id="PF22752">
    <property type="entry name" value="DUF488-N3i"/>
    <property type="match status" value="1"/>
</dbReference>
<dbReference type="eggNOG" id="COG3189">
    <property type="taxonomic scope" value="Bacteria"/>
</dbReference>
<gene>
    <name evidence="1" type="ordered locus">Sterm_1902</name>
</gene>
<dbReference type="HOGENOM" id="CLU_137928_0_0_0"/>
<dbReference type="Proteomes" id="UP000000845">
    <property type="component" value="Chromosome"/>
</dbReference>
<dbReference type="STRING" id="526218.Sterm_1902"/>